<protein>
    <submittedName>
        <fullName evidence="1">2-amino-3-ketobutyrate coenzyme A ligase</fullName>
    </submittedName>
</protein>
<gene>
    <name evidence="1" type="ORF">UW07_C0016G0001</name>
</gene>
<comment type="caution">
    <text evidence="1">The sequence shown here is derived from an EMBL/GenBank/DDBJ whole genome shotgun (WGS) entry which is preliminary data.</text>
</comment>
<feature type="non-terminal residue" evidence="1">
    <location>
        <position position="1"/>
    </location>
</feature>
<dbReference type="EMBL" id="LCGX01000016">
    <property type="protein sequence ID" value="KKT24379.1"/>
    <property type="molecule type" value="Genomic_DNA"/>
</dbReference>
<keyword evidence="1" id="KW-0436">Ligase</keyword>
<dbReference type="InterPro" id="IPR015422">
    <property type="entry name" value="PyrdxlP-dep_Trfase_small"/>
</dbReference>
<evidence type="ECO:0000313" key="2">
    <source>
        <dbReference type="Proteomes" id="UP000033831"/>
    </source>
</evidence>
<dbReference type="Gene3D" id="3.90.1150.10">
    <property type="entry name" value="Aspartate Aminotransferase, domain 1"/>
    <property type="match status" value="1"/>
</dbReference>
<dbReference type="AlphaFoldDB" id="A0A0G1IMG5"/>
<accession>A0A0G1IMG5</accession>
<proteinExistence type="predicted"/>
<sequence length="53" mass="5948">LLEKGLFVVGLWFPVVPEGTARLRFQISAAHTQEQIDRALEILGEVGKEMKLI</sequence>
<organism evidence="1 2">
    <name type="scientific">Candidatus Nomurabacteria bacterium GW2011_GWF2_43_8</name>
    <dbReference type="NCBI Taxonomy" id="1618779"/>
    <lineage>
        <taxon>Bacteria</taxon>
        <taxon>Candidatus Nomuraibacteriota</taxon>
    </lineage>
</organism>
<dbReference type="GO" id="GO:0016874">
    <property type="term" value="F:ligase activity"/>
    <property type="evidence" value="ECO:0007669"/>
    <property type="project" value="UniProtKB-KW"/>
</dbReference>
<dbReference type="InterPro" id="IPR015424">
    <property type="entry name" value="PyrdxlP-dep_Trfase"/>
</dbReference>
<reference evidence="1 2" key="1">
    <citation type="journal article" date="2015" name="Nature">
        <title>rRNA introns, odd ribosomes, and small enigmatic genomes across a large radiation of phyla.</title>
        <authorList>
            <person name="Brown C.T."/>
            <person name="Hug L.A."/>
            <person name="Thomas B.C."/>
            <person name="Sharon I."/>
            <person name="Castelle C.J."/>
            <person name="Singh A."/>
            <person name="Wilkins M.J."/>
            <person name="Williams K.H."/>
            <person name="Banfield J.F."/>
        </authorList>
    </citation>
    <scope>NUCLEOTIDE SEQUENCE [LARGE SCALE GENOMIC DNA]</scope>
</reference>
<evidence type="ECO:0000313" key="1">
    <source>
        <dbReference type="EMBL" id="KKT24379.1"/>
    </source>
</evidence>
<dbReference type="SUPFAM" id="SSF53383">
    <property type="entry name" value="PLP-dependent transferases"/>
    <property type="match status" value="1"/>
</dbReference>
<dbReference type="Proteomes" id="UP000033831">
    <property type="component" value="Unassembled WGS sequence"/>
</dbReference>
<name>A0A0G1IMG5_9BACT</name>